<dbReference type="InterPro" id="IPR016032">
    <property type="entry name" value="Sig_transdc_resp-reg_C-effctor"/>
</dbReference>
<dbReference type="AlphaFoldDB" id="A0A2A9E489"/>
<feature type="domain" description="AAA+ ATPase" evidence="1">
    <location>
        <begin position="27"/>
        <end position="206"/>
    </location>
</feature>
<dbReference type="SUPFAM" id="SSF52540">
    <property type="entry name" value="P-loop containing nucleoside triphosphate hydrolases"/>
    <property type="match status" value="1"/>
</dbReference>
<dbReference type="InterPro" id="IPR027417">
    <property type="entry name" value="P-loop_NTPase"/>
</dbReference>
<comment type="caution">
    <text evidence="2">The sequence shown here is derived from an EMBL/GenBank/DDBJ whole genome shotgun (WGS) entry which is preliminary data.</text>
</comment>
<dbReference type="RefSeq" id="WP_098454421.1">
    <property type="nucleotide sequence ID" value="NZ_PDJG01000001.1"/>
</dbReference>
<proteinExistence type="predicted"/>
<dbReference type="GO" id="GO:0006355">
    <property type="term" value="P:regulation of DNA-templated transcription"/>
    <property type="evidence" value="ECO:0007669"/>
    <property type="project" value="InterPro"/>
</dbReference>
<dbReference type="CDD" id="cd00009">
    <property type="entry name" value="AAA"/>
    <property type="match status" value="1"/>
</dbReference>
<sequence>MTHSSWRFITRGDLVAQLAGALEPGARYRTTLLTGPVGSGKTWLLQRVGEAMVLRGYKVYRVSGRTTSPQAIENMAYVLDSLRARASERMVLLVDDVGGLDVQLLQPLVALVRHGGCRMMLSVTDSEPLPPELIELRSVDLLGVTPVTPLSPSEISYLAITYLGGPLSPRSRRTVVAHAHGNPRALRESLDASTASGVLVWNGTAHELTGYLDPGPRVNDATSLHLASVPADQIDVIEVLAAGQPLPASAFEPHLVDALELEGIVVVSPAPASQMRFADPVYAAVARRNASAERWRAAQEDAVTILRTHPGVDDRSAFYRAVVIDVDAGASIAPQLLAQTAAWALEEREYTLARRLARVALHRVPSHLAHEVLGTVSTVLGDIATADKELLAASQTALTDAELGSVAHWMGVNWGSRHSDPRAAVAHIDALQRRATSAAGRATIAETRDLWQTILDASLGEGTGTSSIERLDSVMTQAMRGITTGPLILARTAIEAGRSLTPVLVDERPDAAAYFEFVEMSLAALSGDLMTARTRVDRRLGHPDEPPMRAGLWASSLGFFELLGGSAPRAQELALDACGYFREAAAEQPDGLLEHEDEPVAYALAVAAAVAVGDAAGARSAFDHLTPQMRLAPRVDALLLWSEARQAHADGRLAEALNIACIGGRNVLARGETTLAAFLLDVVVRLGRPDLVIDDLARVDRLSGGHLARMLYRNAVAAMEGDYEGSVEIVSELEQYGMFSAAADVSARIAEHVRETRGVDAASTWEGRTGDLIILGGGAGPWIASRRSNIALRTILTAREIEVARHASLLRTVAQTADLVRLDPRKVQVLLDSVYTKLGVLTPVALHDALHAAGLLEPGVARDHRTTSLVQRTPTTVRDAQDA</sequence>
<accession>A0A2A9E489</accession>
<dbReference type="SMART" id="SM00382">
    <property type="entry name" value="AAA"/>
    <property type="match status" value="1"/>
</dbReference>
<dbReference type="Gene3D" id="3.40.50.300">
    <property type="entry name" value="P-loop containing nucleotide triphosphate hydrolases"/>
    <property type="match status" value="1"/>
</dbReference>
<keyword evidence="3" id="KW-1185">Reference proteome</keyword>
<gene>
    <name evidence="2" type="ORF">ATL42_1035</name>
</gene>
<dbReference type="InterPro" id="IPR003593">
    <property type="entry name" value="AAA+_ATPase"/>
</dbReference>
<dbReference type="SUPFAM" id="SSF46894">
    <property type="entry name" value="C-terminal effector domain of the bipartite response regulators"/>
    <property type="match status" value="1"/>
</dbReference>
<dbReference type="EMBL" id="PDJG01000001">
    <property type="protein sequence ID" value="PFG33175.1"/>
    <property type="molecule type" value="Genomic_DNA"/>
</dbReference>
<organism evidence="2 3">
    <name type="scientific">Sanguibacter antarcticus</name>
    <dbReference type="NCBI Taxonomy" id="372484"/>
    <lineage>
        <taxon>Bacteria</taxon>
        <taxon>Bacillati</taxon>
        <taxon>Actinomycetota</taxon>
        <taxon>Actinomycetes</taxon>
        <taxon>Micrococcales</taxon>
        <taxon>Sanguibacteraceae</taxon>
        <taxon>Sanguibacter</taxon>
    </lineage>
</organism>
<reference evidence="2 3" key="1">
    <citation type="submission" date="2017-10" db="EMBL/GenBank/DDBJ databases">
        <title>Sequencing the genomes of 1000 actinobacteria strains.</title>
        <authorList>
            <person name="Klenk H.-P."/>
        </authorList>
    </citation>
    <scope>NUCLEOTIDE SEQUENCE [LARGE SCALE GENOMIC DNA]</scope>
    <source>
        <strain evidence="2 3">DSM 18966</strain>
    </source>
</reference>
<protein>
    <recommendedName>
        <fullName evidence="1">AAA+ ATPase domain-containing protein</fullName>
    </recommendedName>
</protein>
<dbReference type="OrthoDB" id="3691954at2"/>
<dbReference type="GO" id="GO:0003677">
    <property type="term" value="F:DNA binding"/>
    <property type="evidence" value="ECO:0007669"/>
    <property type="project" value="InterPro"/>
</dbReference>
<evidence type="ECO:0000259" key="1">
    <source>
        <dbReference type="SMART" id="SM00382"/>
    </source>
</evidence>
<evidence type="ECO:0000313" key="2">
    <source>
        <dbReference type="EMBL" id="PFG33175.1"/>
    </source>
</evidence>
<name>A0A2A9E489_9MICO</name>
<evidence type="ECO:0000313" key="3">
    <source>
        <dbReference type="Proteomes" id="UP000225548"/>
    </source>
</evidence>
<dbReference type="Proteomes" id="UP000225548">
    <property type="component" value="Unassembled WGS sequence"/>
</dbReference>